<dbReference type="EMBL" id="JAKOGI010000134">
    <property type="protein sequence ID" value="KAJ8442756.1"/>
    <property type="molecule type" value="Genomic_DNA"/>
</dbReference>
<protein>
    <submittedName>
        <fullName evidence="1">Uncharacterized protein</fullName>
    </submittedName>
</protein>
<accession>A0A9Q1QIH1</accession>
<sequence>MKELEQKTFMVSNSKVVLSSDLCHVSLQGHLIVFYTTSVVKGPEFAAFMISLGGFARCSARLNVSSTIIGLVVPRSASFWSRCIRYYGYLDETNLRLQDTKFQNELLQRSTDCCDDTMVVQICDGGTTGTLILRISAIGWARLCQALPFPLVFWSESVSTCLGFASLAPMWETKWRVSGEGPVLWVLVSDESYSVYYPCEA</sequence>
<evidence type="ECO:0000313" key="2">
    <source>
        <dbReference type="Proteomes" id="UP001153076"/>
    </source>
</evidence>
<dbReference type="AlphaFoldDB" id="A0A9Q1QIH1"/>
<comment type="caution">
    <text evidence="1">The sequence shown here is derived from an EMBL/GenBank/DDBJ whole genome shotgun (WGS) entry which is preliminary data.</text>
</comment>
<reference evidence="1" key="1">
    <citation type="submission" date="2022-04" db="EMBL/GenBank/DDBJ databases">
        <title>Carnegiea gigantea Genome sequencing and assembly v2.</title>
        <authorList>
            <person name="Copetti D."/>
            <person name="Sanderson M.J."/>
            <person name="Burquez A."/>
            <person name="Wojciechowski M.F."/>
        </authorList>
    </citation>
    <scope>NUCLEOTIDE SEQUENCE</scope>
    <source>
        <strain evidence="1">SGP5-SGP5p</strain>
        <tissue evidence="1">Aerial part</tissue>
    </source>
</reference>
<name>A0A9Q1QIH1_9CARY</name>
<gene>
    <name evidence="1" type="ORF">Cgig2_011026</name>
</gene>
<dbReference type="Proteomes" id="UP001153076">
    <property type="component" value="Unassembled WGS sequence"/>
</dbReference>
<keyword evidence="2" id="KW-1185">Reference proteome</keyword>
<proteinExistence type="predicted"/>
<evidence type="ECO:0000313" key="1">
    <source>
        <dbReference type="EMBL" id="KAJ8442756.1"/>
    </source>
</evidence>
<organism evidence="1 2">
    <name type="scientific">Carnegiea gigantea</name>
    <dbReference type="NCBI Taxonomy" id="171969"/>
    <lineage>
        <taxon>Eukaryota</taxon>
        <taxon>Viridiplantae</taxon>
        <taxon>Streptophyta</taxon>
        <taxon>Embryophyta</taxon>
        <taxon>Tracheophyta</taxon>
        <taxon>Spermatophyta</taxon>
        <taxon>Magnoliopsida</taxon>
        <taxon>eudicotyledons</taxon>
        <taxon>Gunneridae</taxon>
        <taxon>Pentapetalae</taxon>
        <taxon>Caryophyllales</taxon>
        <taxon>Cactineae</taxon>
        <taxon>Cactaceae</taxon>
        <taxon>Cactoideae</taxon>
        <taxon>Echinocereeae</taxon>
        <taxon>Carnegiea</taxon>
    </lineage>
</organism>